<dbReference type="GO" id="GO:0009003">
    <property type="term" value="F:signal peptidase activity"/>
    <property type="evidence" value="ECO:0007669"/>
    <property type="project" value="UniProtKB-EC"/>
</dbReference>
<dbReference type="KEGG" id="bteq:G4P54_02200"/>
<dbReference type="GO" id="GO:0004252">
    <property type="term" value="F:serine-type endopeptidase activity"/>
    <property type="evidence" value="ECO:0007669"/>
    <property type="project" value="InterPro"/>
</dbReference>
<dbReference type="InterPro" id="IPR019757">
    <property type="entry name" value="Pept_S26A_signal_pept_1_Lys-AS"/>
</dbReference>
<evidence type="ECO:0000256" key="8">
    <source>
        <dbReference type="ARBA" id="ARBA00022801"/>
    </source>
</evidence>
<dbReference type="InterPro" id="IPR019533">
    <property type="entry name" value="Peptidase_S26"/>
</dbReference>
<dbReference type="EC" id="3.4.21.89" evidence="4 12"/>
<reference evidence="15 16" key="1">
    <citation type="submission" date="2020-02" db="EMBL/GenBank/DDBJ databases">
        <title>Genome sequencing, annotation and comparative genomic analysis of Bacillus tequilensis EA-CB0015, an effective biological control agent against Pseudocercospora fijiensis in banana plants.</title>
        <authorList>
            <person name="Cuellar-Gaviria T.Z."/>
            <person name="Ju K.-S."/>
            <person name="Villegas-Escobar V."/>
        </authorList>
    </citation>
    <scope>NUCLEOTIDE SEQUENCE [LARGE SCALE GENOMIC DNA]</scope>
    <source>
        <strain evidence="15 16">EA-CB0015</strain>
    </source>
</reference>
<evidence type="ECO:0000256" key="7">
    <source>
        <dbReference type="ARBA" id="ARBA00022692"/>
    </source>
</evidence>
<dbReference type="GO" id="GO:0006465">
    <property type="term" value="P:signal peptide processing"/>
    <property type="evidence" value="ECO:0007669"/>
    <property type="project" value="InterPro"/>
</dbReference>
<evidence type="ECO:0000313" key="16">
    <source>
        <dbReference type="Proteomes" id="UP000501914"/>
    </source>
</evidence>
<keyword evidence="8 12" id="KW-0378">Hydrolase</keyword>
<accession>A0A6H0WJ96</accession>
<evidence type="ECO:0000313" key="15">
    <source>
        <dbReference type="EMBL" id="QIW78735.1"/>
    </source>
</evidence>
<dbReference type="AlphaFoldDB" id="A0A6H0WJ96"/>
<proteinExistence type="inferred from homology"/>
<evidence type="ECO:0000256" key="13">
    <source>
        <dbReference type="RuleBase" id="RU362042"/>
    </source>
</evidence>
<gene>
    <name evidence="15" type="primary">lepB</name>
    <name evidence="15" type="ORF">G4P54_02200</name>
</gene>
<dbReference type="PROSITE" id="PS00501">
    <property type="entry name" value="SPASE_I_1"/>
    <property type="match status" value="1"/>
</dbReference>
<dbReference type="GO" id="GO:0005886">
    <property type="term" value="C:plasma membrane"/>
    <property type="evidence" value="ECO:0007669"/>
    <property type="project" value="UniProtKB-SubCell"/>
</dbReference>
<dbReference type="SUPFAM" id="SSF51306">
    <property type="entry name" value="LexA/Signal peptidase"/>
    <property type="match status" value="1"/>
</dbReference>
<dbReference type="PANTHER" id="PTHR43390:SF1">
    <property type="entry name" value="CHLOROPLAST PROCESSING PEPTIDASE"/>
    <property type="match status" value="1"/>
</dbReference>
<dbReference type="Proteomes" id="UP000501914">
    <property type="component" value="Chromosome"/>
</dbReference>
<feature type="active site" evidence="11">
    <location>
        <position position="46"/>
    </location>
</feature>
<dbReference type="NCBIfam" id="TIGR02227">
    <property type="entry name" value="sigpep_I_bact"/>
    <property type="match status" value="1"/>
</dbReference>
<comment type="catalytic activity">
    <reaction evidence="1 12">
        <text>Cleavage of hydrophobic, N-terminal signal or leader sequences from secreted and periplasmic proteins.</text>
        <dbReference type="EC" id="3.4.21.89"/>
    </reaction>
</comment>
<dbReference type="CDD" id="cd06530">
    <property type="entry name" value="S26_SPase_I"/>
    <property type="match status" value="1"/>
</dbReference>
<evidence type="ECO:0000256" key="1">
    <source>
        <dbReference type="ARBA" id="ARBA00000677"/>
    </source>
</evidence>
<evidence type="ECO:0000256" key="6">
    <source>
        <dbReference type="ARBA" id="ARBA00022670"/>
    </source>
</evidence>
<dbReference type="EMBL" id="CP048852">
    <property type="protein sequence ID" value="QIW78735.1"/>
    <property type="molecule type" value="Genomic_DNA"/>
</dbReference>
<dbReference type="FunFam" id="2.10.109.10:FF:000008">
    <property type="entry name" value="Signal peptidase I"/>
    <property type="match status" value="1"/>
</dbReference>
<dbReference type="PROSITE" id="PS00760">
    <property type="entry name" value="SPASE_I_2"/>
    <property type="match status" value="1"/>
</dbReference>
<dbReference type="InterPro" id="IPR019758">
    <property type="entry name" value="Pept_S26A_signal_pept_1_CS"/>
</dbReference>
<sequence>MNAKTITLKKKAKTKWIVILSIIFIAALIFTVRMAFYKPFLVEGSSMAPTLKDSERILVDKAAKYTGGFDRGDILVIHDKQSGRSFVKRLIGLPGDSVKMKNDQLYINDKKVEEPYLKEQKQKVKKLGVALTGDFEVEVPSGKYFVMGDNRLNSMDSRNGMGMPSEEDIIGTESLVFYPFGEMRQAK</sequence>
<keyword evidence="7 12" id="KW-0812">Transmembrane</keyword>
<comment type="similarity">
    <text evidence="3 13">Belongs to the peptidase S26 family.</text>
</comment>
<dbReference type="Gene3D" id="2.10.109.10">
    <property type="entry name" value="Umud Fragment, subunit A"/>
    <property type="match status" value="1"/>
</dbReference>
<comment type="subcellular location">
    <subcellularLocation>
        <location evidence="2">Cell membrane</location>
        <topology evidence="2">Single-pass type II membrane protein</topology>
    </subcellularLocation>
    <subcellularLocation>
        <location evidence="13">Membrane</location>
        <topology evidence="13">Single-pass type II membrane protein</topology>
    </subcellularLocation>
</comment>
<dbReference type="InterPro" id="IPR000223">
    <property type="entry name" value="Pept_S26A_signal_pept_1"/>
</dbReference>
<evidence type="ECO:0000256" key="2">
    <source>
        <dbReference type="ARBA" id="ARBA00004401"/>
    </source>
</evidence>
<organism evidence="15 16">
    <name type="scientific">Bacillus tequilensis</name>
    <dbReference type="NCBI Taxonomy" id="227866"/>
    <lineage>
        <taxon>Bacteria</taxon>
        <taxon>Bacillati</taxon>
        <taxon>Bacillota</taxon>
        <taxon>Bacilli</taxon>
        <taxon>Bacillales</taxon>
        <taxon>Bacillaceae</taxon>
        <taxon>Bacillus</taxon>
    </lineage>
</organism>
<evidence type="ECO:0000256" key="11">
    <source>
        <dbReference type="PIRSR" id="PIRSR600223-1"/>
    </source>
</evidence>
<dbReference type="PANTHER" id="PTHR43390">
    <property type="entry name" value="SIGNAL PEPTIDASE I"/>
    <property type="match status" value="1"/>
</dbReference>
<keyword evidence="16" id="KW-1185">Reference proteome</keyword>
<keyword evidence="6 12" id="KW-0645">Protease</keyword>
<dbReference type="InterPro" id="IPR019756">
    <property type="entry name" value="Pept_S26A_signal_pept_1_Ser-AS"/>
</dbReference>
<keyword evidence="10 12" id="KW-0472">Membrane</keyword>
<evidence type="ECO:0000256" key="10">
    <source>
        <dbReference type="ARBA" id="ARBA00023136"/>
    </source>
</evidence>
<evidence type="ECO:0000256" key="9">
    <source>
        <dbReference type="ARBA" id="ARBA00022989"/>
    </source>
</evidence>
<keyword evidence="9 12" id="KW-1133">Transmembrane helix</keyword>
<feature type="active site" evidence="11">
    <location>
        <position position="88"/>
    </location>
</feature>
<keyword evidence="5" id="KW-1003">Cell membrane</keyword>
<evidence type="ECO:0000256" key="3">
    <source>
        <dbReference type="ARBA" id="ARBA00009370"/>
    </source>
</evidence>
<protein>
    <recommendedName>
        <fullName evidence="4 12">Signal peptidase I</fullName>
        <ecNumber evidence="4 12">3.4.21.89</ecNumber>
    </recommendedName>
</protein>
<dbReference type="Pfam" id="PF10502">
    <property type="entry name" value="Peptidase_S26"/>
    <property type="match status" value="1"/>
</dbReference>
<dbReference type="PROSITE" id="PS00761">
    <property type="entry name" value="SPASE_I_3"/>
    <property type="match status" value="1"/>
</dbReference>
<dbReference type="RefSeq" id="WP_167871646.1">
    <property type="nucleotide sequence ID" value="NZ_CP048852.1"/>
</dbReference>
<feature type="transmembrane region" description="Helical" evidence="12">
    <location>
        <begin position="16"/>
        <end position="36"/>
    </location>
</feature>
<evidence type="ECO:0000259" key="14">
    <source>
        <dbReference type="Pfam" id="PF10502"/>
    </source>
</evidence>
<evidence type="ECO:0000256" key="12">
    <source>
        <dbReference type="RuleBase" id="RU003993"/>
    </source>
</evidence>
<evidence type="ECO:0000256" key="4">
    <source>
        <dbReference type="ARBA" id="ARBA00013208"/>
    </source>
</evidence>
<name>A0A6H0WJ96_9BACI</name>
<dbReference type="InterPro" id="IPR036286">
    <property type="entry name" value="LexA/Signal_pep-like_sf"/>
</dbReference>
<dbReference type="PRINTS" id="PR00727">
    <property type="entry name" value="LEADERPTASE"/>
</dbReference>
<feature type="domain" description="Peptidase S26" evidence="14">
    <location>
        <begin position="18"/>
        <end position="178"/>
    </location>
</feature>
<evidence type="ECO:0000256" key="5">
    <source>
        <dbReference type="ARBA" id="ARBA00022475"/>
    </source>
</evidence>